<protein>
    <submittedName>
        <fullName evidence="2">HEPN domain-containing protein/predicted nucleotidyltransferase</fullName>
    </submittedName>
</protein>
<dbReference type="Gene3D" id="1.20.120.330">
    <property type="entry name" value="Nucleotidyltransferases domain 2"/>
    <property type="match status" value="1"/>
</dbReference>
<keyword evidence="3" id="KW-1185">Reference proteome</keyword>
<dbReference type="CDD" id="cd05403">
    <property type="entry name" value="NT_KNTase_like"/>
    <property type="match status" value="1"/>
</dbReference>
<sequence>MATKTLTQGEVLQRLRKAVGAMRKVCEPEFVVLFGSYAYGEPHQGSDVDVLVVYPDEAGEEERRKAGSVLHQVFGTGLEVHPCTLSQWRESLLKRNWFVAEITQKGIPLFSRREWSDVLSEAQTLMSQSQNLYPYEWLDWAKQNWEVFHLSLDRGLVFVAAYHLQQAVEKWLKAFLLYHRWQLERTHELENLLVEAVKHEPSLQQYQAMCHRVKYFIAARYPGLPYPPTTDELRNQWLPQAAALCEFVRRTLGVSL</sequence>
<dbReference type="Proteomes" id="UP001204798">
    <property type="component" value="Unassembled WGS sequence"/>
</dbReference>
<evidence type="ECO:0000313" key="2">
    <source>
        <dbReference type="EMBL" id="MCS3918439.1"/>
    </source>
</evidence>
<dbReference type="InterPro" id="IPR043519">
    <property type="entry name" value="NT_sf"/>
</dbReference>
<dbReference type="SMART" id="SM00748">
    <property type="entry name" value="HEPN"/>
    <property type="match status" value="1"/>
</dbReference>
<dbReference type="PROSITE" id="PS50910">
    <property type="entry name" value="HEPN"/>
    <property type="match status" value="1"/>
</dbReference>
<comment type="caution">
    <text evidence="2">The sequence shown here is derived from an EMBL/GenBank/DDBJ whole genome shotgun (WGS) entry which is preliminary data.</text>
</comment>
<organism evidence="2 3">
    <name type="scientific">Candidatus Fervidibacter sacchari</name>
    <dbReference type="NCBI Taxonomy" id="1448929"/>
    <lineage>
        <taxon>Bacteria</taxon>
        <taxon>Candidatus Fervidibacterota</taxon>
        <taxon>Candidatus Fervidibacter</taxon>
    </lineage>
</organism>
<name>A0ABT2EKG5_9BACT</name>
<evidence type="ECO:0000313" key="3">
    <source>
        <dbReference type="Proteomes" id="UP001204798"/>
    </source>
</evidence>
<dbReference type="PANTHER" id="PTHR43449:SF3">
    <property type="entry name" value="POLYMERASE NUCLEOTIDYL TRANSFERASE DOMAIN-CONTAINING PROTEIN"/>
    <property type="match status" value="1"/>
</dbReference>
<dbReference type="RefSeq" id="WP_259094220.1">
    <property type="nucleotide sequence ID" value="NZ_CP130454.1"/>
</dbReference>
<dbReference type="InterPro" id="IPR007842">
    <property type="entry name" value="HEPN_dom"/>
</dbReference>
<accession>A0ABT2EKG5</accession>
<gene>
    <name evidence="2" type="ORF">M2350_000836</name>
</gene>
<dbReference type="Pfam" id="PF01909">
    <property type="entry name" value="NTP_transf_2"/>
    <property type="match status" value="1"/>
</dbReference>
<dbReference type="SUPFAM" id="SSF81593">
    <property type="entry name" value="Nucleotidyltransferase substrate binding subunit/domain"/>
    <property type="match status" value="1"/>
</dbReference>
<dbReference type="PANTHER" id="PTHR43449">
    <property type="entry name" value="NUCLEOTIDYLTRANSFERASE"/>
    <property type="match status" value="1"/>
</dbReference>
<dbReference type="Gene3D" id="3.30.460.10">
    <property type="entry name" value="Beta Polymerase, domain 2"/>
    <property type="match status" value="1"/>
</dbReference>
<feature type="domain" description="HEPN" evidence="1">
    <location>
        <begin position="138"/>
        <end position="248"/>
    </location>
</feature>
<dbReference type="EMBL" id="JANUCP010000001">
    <property type="protein sequence ID" value="MCS3918439.1"/>
    <property type="molecule type" value="Genomic_DNA"/>
</dbReference>
<dbReference type="Pfam" id="PF05168">
    <property type="entry name" value="HEPN"/>
    <property type="match status" value="1"/>
</dbReference>
<evidence type="ECO:0000259" key="1">
    <source>
        <dbReference type="PROSITE" id="PS50910"/>
    </source>
</evidence>
<proteinExistence type="predicted"/>
<dbReference type="InterPro" id="IPR002934">
    <property type="entry name" value="Polymerase_NTP_transf_dom"/>
</dbReference>
<dbReference type="SUPFAM" id="SSF81301">
    <property type="entry name" value="Nucleotidyltransferase"/>
    <property type="match status" value="1"/>
</dbReference>
<reference evidence="2 3" key="1">
    <citation type="submission" date="2022-08" db="EMBL/GenBank/DDBJ databases">
        <title>Bacterial and archaeal communities from various locations to study Microbial Dark Matter (Phase II).</title>
        <authorList>
            <person name="Stepanauskas R."/>
        </authorList>
    </citation>
    <scope>NUCLEOTIDE SEQUENCE [LARGE SCALE GENOMIC DNA]</scope>
    <source>
        <strain evidence="2 3">PD1</strain>
    </source>
</reference>